<evidence type="ECO:0000313" key="1">
    <source>
        <dbReference type="EMBL" id="CAI6357116.1"/>
    </source>
</evidence>
<dbReference type="Proteomes" id="UP001160148">
    <property type="component" value="Unassembled WGS sequence"/>
</dbReference>
<dbReference type="AlphaFoldDB" id="A0AAV0WNP6"/>
<evidence type="ECO:0000313" key="2">
    <source>
        <dbReference type="Proteomes" id="UP001160148"/>
    </source>
</evidence>
<organism evidence="1 2">
    <name type="scientific">Macrosiphum euphorbiae</name>
    <name type="common">potato aphid</name>
    <dbReference type="NCBI Taxonomy" id="13131"/>
    <lineage>
        <taxon>Eukaryota</taxon>
        <taxon>Metazoa</taxon>
        <taxon>Ecdysozoa</taxon>
        <taxon>Arthropoda</taxon>
        <taxon>Hexapoda</taxon>
        <taxon>Insecta</taxon>
        <taxon>Pterygota</taxon>
        <taxon>Neoptera</taxon>
        <taxon>Paraneoptera</taxon>
        <taxon>Hemiptera</taxon>
        <taxon>Sternorrhyncha</taxon>
        <taxon>Aphidomorpha</taxon>
        <taxon>Aphidoidea</taxon>
        <taxon>Aphididae</taxon>
        <taxon>Macrosiphini</taxon>
        <taxon>Macrosiphum</taxon>
    </lineage>
</organism>
<name>A0AAV0WNP6_9HEMI</name>
<proteinExistence type="predicted"/>
<sequence>MFRCRDFFVVAAIEMTKRYNMADPVLSQLVMLKPQNAISHSFRETSPTLLPLIKSLPRIVSDTQQMQEIDDEWRSLPSAHYSLKFGV</sequence>
<keyword evidence="2" id="KW-1185">Reference proteome</keyword>
<gene>
    <name evidence="1" type="ORF">MEUPH1_LOCUS12777</name>
</gene>
<accession>A0AAV0WNP6</accession>
<reference evidence="1 2" key="1">
    <citation type="submission" date="2023-01" db="EMBL/GenBank/DDBJ databases">
        <authorList>
            <person name="Whitehead M."/>
        </authorList>
    </citation>
    <scope>NUCLEOTIDE SEQUENCE [LARGE SCALE GENOMIC DNA]</scope>
</reference>
<comment type="caution">
    <text evidence="1">The sequence shown here is derived from an EMBL/GenBank/DDBJ whole genome shotgun (WGS) entry which is preliminary data.</text>
</comment>
<protein>
    <submittedName>
        <fullName evidence="1">Uncharacterized protein</fullName>
    </submittedName>
</protein>
<dbReference type="EMBL" id="CARXXK010000002">
    <property type="protein sequence ID" value="CAI6357116.1"/>
    <property type="molecule type" value="Genomic_DNA"/>
</dbReference>